<dbReference type="PROSITE" id="PS52020">
    <property type="entry name" value="CRESS_DNA_REP"/>
    <property type="match status" value="1"/>
</dbReference>
<evidence type="ECO:0000256" key="7">
    <source>
        <dbReference type="ARBA" id="ARBA00022759"/>
    </source>
</evidence>
<evidence type="ECO:0000256" key="3">
    <source>
        <dbReference type="ARBA" id="ARBA00022705"/>
    </source>
</evidence>
<dbReference type="SUPFAM" id="SSF56112">
    <property type="entry name" value="Protein kinase-like (PK-like)"/>
    <property type="match status" value="1"/>
</dbReference>
<feature type="domain" description="CRESS-DNA virus Rep endonuclease" evidence="12">
    <location>
        <begin position="9"/>
        <end position="119"/>
    </location>
</feature>
<dbReference type="GO" id="GO:0004672">
    <property type="term" value="F:protein kinase activity"/>
    <property type="evidence" value="ECO:0007669"/>
    <property type="project" value="InterPro"/>
</dbReference>
<accession>A0A8J9Z7S7</accession>
<keyword evidence="7" id="KW-0255">Endonuclease</keyword>
<dbReference type="GO" id="GO:0046872">
    <property type="term" value="F:metal ion binding"/>
    <property type="evidence" value="ECO:0007669"/>
    <property type="project" value="UniProtKB-KW"/>
</dbReference>
<dbReference type="GO" id="GO:0003677">
    <property type="term" value="F:DNA binding"/>
    <property type="evidence" value="ECO:0007669"/>
    <property type="project" value="UniProtKB-KW"/>
</dbReference>
<dbReference type="PROSITE" id="PS50011">
    <property type="entry name" value="PROTEIN_KINASE_DOM"/>
    <property type="match status" value="1"/>
</dbReference>
<protein>
    <submittedName>
        <fullName evidence="13">MAP3K20 protein</fullName>
    </submittedName>
</protein>
<evidence type="ECO:0000256" key="9">
    <source>
        <dbReference type="ARBA" id="ARBA00023124"/>
    </source>
</evidence>
<evidence type="ECO:0000259" key="11">
    <source>
        <dbReference type="PROSITE" id="PS50011"/>
    </source>
</evidence>
<dbReference type="InterPro" id="IPR049912">
    <property type="entry name" value="CRESS_DNA_REP"/>
</dbReference>
<evidence type="ECO:0000256" key="8">
    <source>
        <dbReference type="ARBA" id="ARBA00022801"/>
    </source>
</evidence>
<dbReference type="OrthoDB" id="6097776at2759"/>
<organism evidence="13 14">
    <name type="scientific">Branchiostoma lanceolatum</name>
    <name type="common">Common lancelet</name>
    <name type="synonym">Amphioxus lanceolatum</name>
    <dbReference type="NCBI Taxonomy" id="7740"/>
    <lineage>
        <taxon>Eukaryota</taxon>
        <taxon>Metazoa</taxon>
        <taxon>Chordata</taxon>
        <taxon>Cephalochordata</taxon>
        <taxon>Leptocardii</taxon>
        <taxon>Amphioxiformes</taxon>
        <taxon>Branchiostomatidae</taxon>
        <taxon>Branchiostoma</taxon>
    </lineage>
</organism>
<dbReference type="Pfam" id="PF00069">
    <property type="entry name" value="Pkinase"/>
    <property type="match status" value="1"/>
</dbReference>
<evidence type="ECO:0000256" key="1">
    <source>
        <dbReference type="ARBA" id="ARBA00022679"/>
    </source>
</evidence>
<evidence type="ECO:0000256" key="5">
    <source>
        <dbReference type="ARBA" id="ARBA00022723"/>
    </source>
</evidence>
<dbReference type="Proteomes" id="UP000838412">
    <property type="component" value="Chromosome 16"/>
</dbReference>
<evidence type="ECO:0000313" key="13">
    <source>
        <dbReference type="EMBL" id="CAH1248637.1"/>
    </source>
</evidence>
<keyword evidence="8" id="KW-0378">Hydrolase</keyword>
<keyword evidence="10" id="KW-0238">DNA-binding</keyword>
<proteinExistence type="predicted"/>
<reference evidence="13" key="1">
    <citation type="submission" date="2022-01" db="EMBL/GenBank/DDBJ databases">
        <authorList>
            <person name="Braso-Vives M."/>
        </authorList>
    </citation>
    <scope>NUCLEOTIDE SEQUENCE</scope>
</reference>
<evidence type="ECO:0000256" key="4">
    <source>
        <dbReference type="ARBA" id="ARBA00022722"/>
    </source>
</evidence>
<dbReference type="InterPro" id="IPR008271">
    <property type="entry name" value="Ser/Thr_kinase_AS"/>
</dbReference>
<dbReference type="GO" id="GO:0004519">
    <property type="term" value="F:endonuclease activity"/>
    <property type="evidence" value="ECO:0007669"/>
    <property type="project" value="UniProtKB-KW"/>
</dbReference>
<dbReference type="Pfam" id="PF02407">
    <property type="entry name" value="Viral_Rep"/>
    <property type="match status" value="1"/>
</dbReference>
<dbReference type="Gene3D" id="1.10.510.10">
    <property type="entry name" value="Transferase(Phosphotransferase) domain 1"/>
    <property type="match status" value="1"/>
</dbReference>
<keyword evidence="6" id="KW-0547">Nucleotide-binding</keyword>
<evidence type="ECO:0000259" key="12">
    <source>
        <dbReference type="PROSITE" id="PS52020"/>
    </source>
</evidence>
<dbReference type="InterPro" id="IPR000719">
    <property type="entry name" value="Prot_kinase_dom"/>
</dbReference>
<dbReference type="GO" id="GO:0006260">
    <property type="term" value="P:DNA replication"/>
    <property type="evidence" value="ECO:0007669"/>
    <property type="project" value="UniProtKB-KW"/>
</dbReference>
<evidence type="ECO:0000313" key="14">
    <source>
        <dbReference type="Proteomes" id="UP000838412"/>
    </source>
</evidence>
<evidence type="ECO:0000256" key="6">
    <source>
        <dbReference type="ARBA" id="ARBA00022741"/>
    </source>
</evidence>
<dbReference type="GO" id="GO:0005524">
    <property type="term" value="F:ATP binding"/>
    <property type="evidence" value="ECO:0007669"/>
    <property type="project" value="InterPro"/>
</dbReference>
<feature type="domain" description="Protein kinase" evidence="11">
    <location>
        <begin position="193"/>
        <end position="449"/>
    </location>
</feature>
<dbReference type="InterPro" id="IPR050167">
    <property type="entry name" value="Ser_Thr_protein_kinase"/>
</dbReference>
<dbReference type="SMART" id="SM00220">
    <property type="entry name" value="S_TKc"/>
    <property type="match status" value="1"/>
</dbReference>
<dbReference type="EMBL" id="OV696701">
    <property type="protein sequence ID" value="CAH1248637.1"/>
    <property type="molecule type" value="Genomic_DNA"/>
</dbReference>
<evidence type="ECO:0000256" key="10">
    <source>
        <dbReference type="ARBA" id="ARBA00023125"/>
    </source>
</evidence>
<keyword evidence="4" id="KW-0540">Nuclease</keyword>
<keyword evidence="2" id="KW-0548">Nucleotidyltransferase</keyword>
<evidence type="ECO:0000256" key="2">
    <source>
        <dbReference type="ARBA" id="ARBA00022695"/>
    </source>
</evidence>
<dbReference type="GO" id="GO:0016787">
    <property type="term" value="F:hydrolase activity"/>
    <property type="evidence" value="ECO:0007669"/>
    <property type="project" value="UniProtKB-KW"/>
</dbReference>
<gene>
    <name evidence="13" type="primary">MAP3K20</name>
    <name evidence="13" type="ORF">BLAG_LOCUS9956</name>
</gene>
<keyword evidence="1" id="KW-0808">Transferase</keyword>
<dbReference type="InterPro" id="IPR011009">
    <property type="entry name" value="Kinase-like_dom_sf"/>
</dbReference>
<dbReference type="AlphaFoldDB" id="A0A8J9Z7S7"/>
<dbReference type="GO" id="GO:0016779">
    <property type="term" value="F:nucleotidyltransferase activity"/>
    <property type="evidence" value="ECO:0007669"/>
    <property type="project" value="UniProtKB-KW"/>
</dbReference>
<keyword evidence="5" id="KW-0479">Metal-binding</keyword>
<dbReference type="PANTHER" id="PTHR23257">
    <property type="entry name" value="SERINE-THREONINE PROTEIN KINASE"/>
    <property type="match status" value="1"/>
</dbReference>
<name>A0A8J9Z7S7_BRALA</name>
<dbReference type="Gene3D" id="3.40.1310.20">
    <property type="match status" value="1"/>
</dbReference>
<sequence>MFRYLRQFRLLPRLLLAEGDEVTEEGEEVTEEGVGGRRGLVVVVFAAERVRRSVVGKEVGEEGTPHLQGFINLRKKVRLAGVKKIVGDRAYVSHAVASDVDNDEYCSKGGNLHCRIGEPSYGGKSNDLKAAADFLNKNKGDLPGLARAMPSVFIRYERELRSYVDVTELSPKRDFKTKALHTSLPAVIVSLDHEAKEEKESCGVWTVEVAEDLRDCGHGMVAVKELALATSATRAEEGTILALRKEADILARVCHMEWFPFIYGINIDVVPPYIVQEFVSCRNGSKTSVSFHNLLNHPNSLGVKGVTAAQAMDALRQVARGVEYLHLKHILHNDIKSDNVLLRRPGANEPITAKLIDFGSASWQHVTTRFDVGEGPDVSNHIAPEVRRGEPVTPSSDVYSLGRLLEDVCRKYKLLRSLSNTIQASLHPEKDSRLPLLEVIQELSDMEGK</sequence>
<keyword evidence="9" id="KW-0190">Covalent protein-DNA linkage</keyword>
<keyword evidence="3" id="KW-0235">DNA replication</keyword>
<dbReference type="PROSITE" id="PS00108">
    <property type="entry name" value="PROTEIN_KINASE_ST"/>
    <property type="match status" value="1"/>
</dbReference>
<keyword evidence="14" id="KW-1185">Reference proteome</keyword>